<evidence type="ECO:0000313" key="1">
    <source>
        <dbReference type="EMBL" id="KFB41710.1"/>
    </source>
</evidence>
<protein>
    <submittedName>
        <fullName evidence="1 2">Uncharacterized protein</fullName>
    </submittedName>
</protein>
<dbReference type="AlphaFoldDB" id="A0A084VUR6"/>
<keyword evidence="3" id="KW-1185">Reference proteome</keyword>
<name>A0A084VUR6_ANOSI</name>
<reference evidence="1 3" key="1">
    <citation type="journal article" date="2014" name="BMC Genomics">
        <title>Genome sequence of Anopheles sinensis provides insight into genetics basis of mosquito competence for malaria parasites.</title>
        <authorList>
            <person name="Zhou D."/>
            <person name="Zhang D."/>
            <person name="Ding G."/>
            <person name="Shi L."/>
            <person name="Hou Q."/>
            <person name="Ye Y."/>
            <person name="Xu Y."/>
            <person name="Zhou H."/>
            <person name="Xiong C."/>
            <person name="Li S."/>
            <person name="Yu J."/>
            <person name="Hong S."/>
            <person name="Yu X."/>
            <person name="Zou P."/>
            <person name="Chen C."/>
            <person name="Chang X."/>
            <person name="Wang W."/>
            <person name="Lv Y."/>
            <person name="Sun Y."/>
            <person name="Ma L."/>
            <person name="Shen B."/>
            <person name="Zhu C."/>
        </authorList>
    </citation>
    <scope>NUCLEOTIDE SEQUENCE [LARGE SCALE GENOMIC DNA]</scope>
</reference>
<evidence type="ECO:0000313" key="3">
    <source>
        <dbReference type="Proteomes" id="UP000030765"/>
    </source>
</evidence>
<organism evidence="1">
    <name type="scientific">Anopheles sinensis</name>
    <name type="common">Mosquito</name>
    <dbReference type="NCBI Taxonomy" id="74873"/>
    <lineage>
        <taxon>Eukaryota</taxon>
        <taxon>Metazoa</taxon>
        <taxon>Ecdysozoa</taxon>
        <taxon>Arthropoda</taxon>
        <taxon>Hexapoda</taxon>
        <taxon>Insecta</taxon>
        <taxon>Pterygota</taxon>
        <taxon>Neoptera</taxon>
        <taxon>Endopterygota</taxon>
        <taxon>Diptera</taxon>
        <taxon>Nematocera</taxon>
        <taxon>Culicoidea</taxon>
        <taxon>Culicidae</taxon>
        <taxon>Anophelinae</taxon>
        <taxon>Anopheles</taxon>
    </lineage>
</organism>
<dbReference type="EMBL" id="ATLV01017003">
    <property type="status" value="NOT_ANNOTATED_CDS"/>
    <property type="molecule type" value="Genomic_DNA"/>
</dbReference>
<evidence type="ECO:0000313" key="2">
    <source>
        <dbReference type="EnsemblMetazoa" id="ASIC009348-PA"/>
    </source>
</evidence>
<sequence>MPTQSPHTHTLTRPSLPFHDIVSDVLRCGNPLRKCSDGWMDGWMDGDMMMMMAMVPAFPEIHPFDSNVVPQTSRAESGRAKRFLASNCIACQYRFICGRLLRLPGEQKMMC</sequence>
<dbReference type="Proteomes" id="UP000030765">
    <property type="component" value="Unassembled WGS sequence"/>
</dbReference>
<dbReference type="EMBL" id="KE525142">
    <property type="protein sequence ID" value="KFB41710.1"/>
    <property type="molecule type" value="Genomic_DNA"/>
</dbReference>
<proteinExistence type="predicted"/>
<dbReference type="EnsemblMetazoa" id="ASIC009348-RA">
    <property type="protein sequence ID" value="ASIC009348-PA"/>
    <property type="gene ID" value="ASIC009348"/>
</dbReference>
<reference evidence="2" key="2">
    <citation type="submission" date="2020-05" db="UniProtKB">
        <authorList>
            <consortium name="EnsemblMetazoa"/>
        </authorList>
    </citation>
    <scope>IDENTIFICATION</scope>
</reference>
<dbReference type="VEuPathDB" id="VectorBase:ASIC009348"/>
<accession>A0A084VUR6</accession>
<gene>
    <name evidence="1" type="ORF">ZHAS_00009348</name>
</gene>